<name>A0A9Q1QQA7_9CARY</name>
<reference evidence="9" key="1">
    <citation type="submission" date="2022-04" db="EMBL/GenBank/DDBJ databases">
        <title>Carnegiea gigantea Genome sequencing and assembly v2.</title>
        <authorList>
            <person name="Copetti D."/>
            <person name="Sanderson M.J."/>
            <person name="Burquez A."/>
            <person name="Wojciechowski M.F."/>
        </authorList>
    </citation>
    <scope>NUCLEOTIDE SEQUENCE</scope>
    <source>
        <strain evidence="9">SGP5-SGP5p</strain>
        <tissue evidence="9">Aerial part</tissue>
    </source>
</reference>
<evidence type="ECO:0000259" key="7">
    <source>
        <dbReference type="Pfam" id="PF14215"/>
    </source>
</evidence>
<dbReference type="InterPro" id="IPR054502">
    <property type="entry name" value="bHLH-TF_ACT-like_plant"/>
</dbReference>
<dbReference type="GO" id="GO:0080090">
    <property type="term" value="P:regulation of primary metabolic process"/>
    <property type="evidence" value="ECO:0007669"/>
    <property type="project" value="UniProtKB-ARBA"/>
</dbReference>
<keyword evidence="3" id="KW-0010">Activator</keyword>
<dbReference type="Proteomes" id="UP001153076">
    <property type="component" value="Unassembled WGS sequence"/>
</dbReference>
<evidence type="ECO:0000256" key="5">
    <source>
        <dbReference type="ARBA" id="ARBA00023242"/>
    </source>
</evidence>
<evidence type="ECO:0000256" key="4">
    <source>
        <dbReference type="ARBA" id="ARBA00023163"/>
    </source>
</evidence>
<feature type="compositionally biased region" description="Basic and acidic residues" evidence="6">
    <location>
        <begin position="243"/>
        <end position="257"/>
    </location>
</feature>
<proteinExistence type="predicted"/>
<keyword evidence="4" id="KW-0804">Transcription</keyword>
<evidence type="ECO:0000313" key="9">
    <source>
        <dbReference type="EMBL" id="KAJ8450224.1"/>
    </source>
</evidence>
<keyword evidence="10" id="KW-1185">Reference proteome</keyword>
<gene>
    <name evidence="9" type="ORF">Cgig2_033418</name>
</gene>
<feature type="domain" description="Plant bHLH transcription factor ACT-like" evidence="8">
    <location>
        <begin position="576"/>
        <end position="629"/>
    </location>
</feature>
<dbReference type="AlphaFoldDB" id="A0A9Q1QQA7"/>
<evidence type="ECO:0000259" key="8">
    <source>
        <dbReference type="Pfam" id="PF22754"/>
    </source>
</evidence>
<comment type="caution">
    <text evidence="9">The sequence shown here is derived from an EMBL/GenBank/DDBJ whole genome shotgun (WGS) entry which is preliminary data.</text>
</comment>
<keyword evidence="2" id="KW-0805">Transcription regulation</keyword>
<dbReference type="PANTHER" id="PTHR46266:SF1">
    <property type="entry name" value="TRANSCRIPTION FACTOR MYC1"/>
    <property type="match status" value="1"/>
</dbReference>
<dbReference type="SUPFAM" id="SSF47459">
    <property type="entry name" value="HLH, helix-loop-helix DNA-binding domain"/>
    <property type="match status" value="1"/>
</dbReference>
<dbReference type="EMBL" id="JAKOGI010000017">
    <property type="protein sequence ID" value="KAJ8450224.1"/>
    <property type="molecule type" value="Genomic_DNA"/>
</dbReference>
<dbReference type="GO" id="GO:0046983">
    <property type="term" value="F:protein dimerization activity"/>
    <property type="evidence" value="ECO:0007669"/>
    <property type="project" value="InterPro"/>
</dbReference>
<evidence type="ECO:0000313" key="10">
    <source>
        <dbReference type="Proteomes" id="UP001153076"/>
    </source>
</evidence>
<feature type="region of interest" description="Disordered" evidence="6">
    <location>
        <begin position="233"/>
        <end position="267"/>
    </location>
</feature>
<dbReference type="Pfam" id="PF14215">
    <property type="entry name" value="bHLH-MYC_N"/>
    <property type="match status" value="1"/>
</dbReference>
<evidence type="ECO:0000256" key="3">
    <source>
        <dbReference type="ARBA" id="ARBA00023159"/>
    </source>
</evidence>
<dbReference type="Pfam" id="PF22754">
    <property type="entry name" value="bHLH-TF_ACT-like_plant"/>
    <property type="match status" value="1"/>
</dbReference>
<dbReference type="OrthoDB" id="690068at2759"/>
<evidence type="ECO:0000256" key="2">
    <source>
        <dbReference type="ARBA" id="ARBA00023015"/>
    </source>
</evidence>
<dbReference type="GO" id="GO:0005634">
    <property type="term" value="C:nucleus"/>
    <property type="evidence" value="ECO:0007669"/>
    <property type="project" value="UniProtKB-SubCell"/>
</dbReference>
<keyword evidence="5" id="KW-0539">Nucleus</keyword>
<dbReference type="PANTHER" id="PTHR46266">
    <property type="entry name" value="TRANSCRIPTION FACTOR TT8"/>
    <property type="match status" value="1"/>
</dbReference>
<evidence type="ECO:0000256" key="6">
    <source>
        <dbReference type="SAM" id="MobiDB-lite"/>
    </source>
</evidence>
<evidence type="ECO:0000256" key="1">
    <source>
        <dbReference type="ARBA" id="ARBA00004123"/>
    </source>
</evidence>
<sequence>MDVQDEENVPETDNLSLRKKLGVAVRSVQWSYVVFWAFSTTQQGALEWGEGYYNGDIKTSKTVQSKDLDAHRQGLQRSEQLRKLYQSLLEGESELGTKRPSGALSPEDLSNLEWYYLVCMSFTFKFGGSLPGRALATGQHIWLFDAQSADSRLFSRSLLAKTVICFPHMGGVIELGTTDLVPEDLNLIQHVKTTLMDVVKPICSEKHSYTLYDADYDDYYTDRKATENGHEIVDTIPFSKPHPSGEDIKSDKDKQNESHPNVLEDITAGSPDDCSNDCCYHAEESIMPGTASPFQNWHLIDDDIRQSLQDSTTFHECLSQNFDSQEEPNLPSDGENVGTLYLETFQDWGASKIISDTHYRPLSVIQENTIHFITDQNKTVCGKRSSFLNWSYWRKDFMVHGSTTQASQKTLKTILFKVPLMHAHSTSESLNKEGSSVYPLKPQACHSYMSHSTSEERADNGMLCALDRQTDSGQYLVLKSMLPSVAKTDETSILMDTIEHLKELEARVDELESCIDFEGSSAMRDLELDLVEHTSDNYEGVEDEKQPLMRKRKASEIYETDTDLGKAIQKDIQPLDVKVDIAADEVLMRVTCPWREHLLLDIMEAANDLNLDTHTVQSSTLDGILSLFLKSKVCTNQ</sequence>
<comment type="subcellular location">
    <subcellularLocation>
        <location evidence="1">Nucleus</location>
    </subcellularLocation>
</comment>
<dbReference type="InterPro" id="IPR025610">
    <property type="entry name" value="MYC/MYB_N"/>
</dbReference>
<feature type="domain" description="Transcription factor MYC/MYB N-terminal" evidence="7">
    <location>
        <begin position="17"/>
        <end position="193"/>
    </location>
</feature>
<organism evidence="9 10">
    <name type="scientific">Carnegiea gigantea</name>
    <dbReference type="NCBI Taxonomy" id="171969"/>
    <lineage>
        <taxon>Eukaryota</taxon>
        <taxon>Viridiplantae</taxon>
        <taxon>Streptophyta</taxon>
        <taxon>Embryophyta</taxon>
        <taxon>Tracheophyta</taxon>
        <taxon>Spermatophyta</taxon>
        <taxon>Magnoliopsida</taxon>
        <taxon>eudicotyledons</taxon>
        <taxon>Gunneridae</taxon>
        <taxon>Pentapetalae</taxon>
        <taxon>Caryophyllales</taxon>
        <taxon>Cactineae</taxon>
        <taxon>Cactaceae</taxon>
        <taxon>Cactoideae</taxon>
        <taxon>Echinocereeae</taxon>
        <taxon>Carnegiea</taxon>
    </lineage>
</organism>
<dbReference type="InterPro" id="IPR036638">
    <property type="entry name" value="HLH_DNA-bd_sf"/>
</dbReference>
<accession>A0A9Q1QQA7</accession>
<protein>
    <submittedName>
        <fullName evidence="9">Uncharacterized protein</fullName>
    </submittedName>
</protein>